<evidence type="ECO:0000259" key="1">
    <source>
        <dbReference type="Pfam" id="PF01738"/>
    </source>
</evidence>
<sequence length="240" mass="27146">MPTQQIQQTEVLIPTPDGQMPAVRFVPDSPDRQPAILLLMEAFGVTSHVRDVASRIAHEGYVVLVPDLYYRELPDNKFGYDEVEQAMAMMWRLDFGQPMENDLQAALTYLKSQPTVNPDRIGVTGFCLGGGLTFLTACKFSNEIAAAAPFYGMVLDEWIDAVKDITVPIMLFFGGRDPFISSDRIQQIDARFRELNKDYTLKIYPDAGHGFFCNERSGYNPSAAADAWKRLTQFLNYHFR</sequence>
<keyword evidence="3" id="KW-1185">Reference proteome</keyword>
<dbReference type="Pfam" id="PF01738">
    <property type="entry name" value="DLH"/>
    <property type="match status" value="1"/>
</dbReference>
<protein>
    <submittedName>
        <fullName evidence="2">Dienelactone hydrolase family protein</fullName>
    </submittedName>
</protein>
<dbReference type="Gene3D" id="3.40.50.1820">
    <property type="entry name" value="alpha/beta hydrolase"/>
    <property type="match status" value="1"/>
</dbReference>
<dbReference type="InterPro" id="IPR002925">
    <property type="entry name" value="Dienelactn_hydro"/>
</dbReference>
<dbReference type="GO" id="GO:0016787">
    <property type="term" value="F:hydrolase activity"/>
    <property type="evidence" value="ECO:0007669"/>
    <property type="project" value="UniProtKB-KW"/>
</dbReference>
<feature type="domain" description="Dienelactone hydrolase" evidence="1">
    <location>
        <begin position="21"/>
        <end position="237"/>
    </location>
</feature>
<dbReference type="Proteomes" id="UP000646053">
    <property type="component" value="Unassembled WGS sequence"/>
</dbReference>
<name>A0A8J7Z4Z4_9CYAN</name>
<dbReference type="EMBL" id="WVIE01000011">
    <property type="protein sequence ID" value="NDJ17936.1"/>
    <property type="molecule type" value="Genomic_DNA"/>
</dbReference>
<dbReference type="SUPFAM" id="SSF53474">
    <property type="entry name" value="alpha/beta-Hydrolases"/>
    <property type="match status" value="1"/>
</dbReference>
<accession>A0A8J7Z4Z4</accession>
<proteinExistence type="predicted"/>
<evidence type="ECO:0000313" key="2">
    <source>
        <dbReference type="EMBL" id="NDJ17936.1"/>
    </source>
</evidence>
<organism evidence="2 3">
    <name type="scientific">Myxacorys almedinensis A</name>
    <dbReference type="NCBI Taxonomy" id="2690445"/>
    <lineage>
        <taxon>Bacteria</taxon>
        <taxon>Bacillati</taxon>
        <taxon>Cyanobacteriota</taxon>
        <taxon>Cyanophyceae</taxon>
        <taxon>Leptolyngbyales</taxon>
        <taxon>Leptolyngbyaceae</taxon>
        <taxon>Myxacorys</taxon>
        <taxon>Myxacorys almedinensis</taxon>
    </lineage>
</organism>
<keyword evidence="2" id="KW-0378">Hydrolase</keyword>
<dbReference type="AlphaFoldDB" id="A0A8J7Z4Z4"/>
<dbReference type="RefSeq" id="WP_162423444.1">
    <property type="nucleotide sequence ID" value="NZ_WVIE01000011.1"/>
</dbReference>
<dbReference type="PANTHER" id="PTHR46623:SF6">
    <property type="entry name" value="ALPHA_BETA-HYDROLASES SUPERFAMILY PROTEIN"/>
    <property type="match status" value="1"/>
</dbReference>
<dbReference type="InterPro" id="IPR051049">
    <property type="entry name" value="Dienelactone_hydrolase-like"/>
</dbReference>
<dbReference type="InterPro" id="IPR029058">
    <property type="entry name" value="AB_hydrolase_fold"/>
</dbReference>
<dbReference type="PANTHER" id="PTHR46623">
    <property type="entry name" value="CARBOXYMETHYLENEBUTENOLIDASE-RELATED"/>
    <property type="match status" value="1"/>
</dbReference>
<evidence type="ECO:0000313" key="3">
    <source>
        <dbReference type="Proteomes" id="UP000646053"/>
    </source>
</evidence>
<reference evidence="2" key="1">
    <citation type="submission" date="2019-12" db="EMBL/GenBank/DDBJ databases">
        <title>High-Quality draft genome sequences of three cyanobacteria isolated from the limestone walls of the Old Cathedral of Coimbra.</title>
        <authorList>
            <person name="Tiago I."/>
            <person name="Soares F."/>
            <person name="Portugal A."/>
        </authorList>
    </citation>
    <scope>NUCLEOTIDE SEQUENCE</scope>
    <source>
        <strain evidence="2">A</strain>
    </source>
</reference>
<gene>
    <name evidence="2" type="ORF">GS601_11640</name>
</gene>
<comment type="caution">
    <text evidence="2">The sequence shown here is derived from an EMBL/GenBank/DDBJ whole genome shotgun (WGS) entry which is preliminary data.</text>
</comment>